<accession>A0A0R3K476</accession>
<dbReference type="Pfam" id="PF01618">
    <property type="entry name" value="MotA_ExbB"/>
    <property type="match status" value="1"/>
</dbReference>
<dbReference type="PANTHER" id="PTHR30625:SF3">
    <property type="entry name" value="TOL-PAL SYSTEM PROTEIN TOLQ"/>
    <property type="match status" value="1"/>
</dbReference>
<dbReference type="STRING" id="1518501.CQ10_22535"/>
<protein>
    <submittedName>
        <fullName evidence="11">Biopolymer transporter ExbB</fullName>
    </submittedName>
</protein>
<comment type="subcellular location">
    <subcellularLocation>
        <location evidence="1">Cell membrane</location>
        <topology evidence="1">Multi-pass membrane protein</topology>
    </subcellularLocation>
    <subcellularLocation>
        <location evidence="6">Membrane</location>
        <topology evidence="6">Multi-pass membrane protein</topology>
    </subcellularLocation>
</comment>
<dbReference type="PANTHER" id="PTHR30625">
    <property type="entry name" value="PROTEIN TOLQ"/>
    <property type="match status" value="1"/>
</dbReference>
<gene>
    <name evidence="11" type="ORF">CP49_16545</name>
</gene>
<evidence type="ECO:0000256" key="4">
    <source>
        <dbReference type="ARBA" id="ARBA00022989"/>
    </source>
</evidence>
<dbReference type="SUPFAM" id="SSF49899">
    <property type="entry name" value="Concanavalin A-like lectins/glucanases"/>
    <property type="match status" value="1"/>
</dbReference>
<dbReference type="Pfam" id="PF10102">
    <property type="entry name" value="DUF2341"/>
    <property type="match status" value="1"/>
</dbReference>
<keyword evidence="6" id="KW-0813">Transport</keyword>
<organism evidence="11 12">
    <name type="scientific">Bradyrhizobium valentinum</name>
    <dbReference type="NCBI Taxonomy" id="1518501"/>
    <lineage>
        <taxon>Bacteria</taxon>
        <taxon>Pseudomonadati</taxon>
        <taxon>Pseudomonadota</taxon>
        <taxon>Alphaproteobacteria</taxon>
        <taxon>Hyphomicrobiales</taxon>
        <taxon>Nitrobacteraceae</taxon>
        <taxon>Bradyrhizobium</taxon>
    </lineage>
</organism>
<keyword evidence="5 8" id="KW-0472">Membrane</keyword>
<dbReference type="Proteomes" id="UP000051913">
    <property type="component" value="Unassembled WGS sequence"/>
</dbReference>
<sequence length="676" mass="70366">MTVGWDHIGCAGQSAHRRSGANILAGLMLGLVAVLTLLPSPAAAWWNDEWQLRKKITIDASASGANITDPIGTAPVLVRLHVGNFRFGQAKDDGSDLRFVAGDDKTPLKHHIEKYDSLLGEALIWVAVPNLQPGAKADIWLYSGNKKAVATSDPKGTYDPDTQLVYHFNERGTPALDSSVWVNNAQTVGQPADGSLIGTGLRLDGRAPLTLPASPSLSLSDNAVFTWSAWIKPSAMQPNAALYSRRDGANGLVIGLDNGIPFAEVTNAGTAQRSAGGAPIAPGGWHHVAVVAHGGQIALYLDGAPYASLAATLPALNAIALVGGETPSAAAAAPAAAPSAAEQAPAPSVPAADGGTAPDATAPASEAAPAAAPAATMAGFVGDIDELQIAKIARPAGFIKFAAIGQGPEQAKLVAFSLDEETGSWLSGYFAVILKSVTLDGWIVIGILVIMAAVSWVVMYDRASYLNKQAKANAHFMKSFREIASDLTMLDSGDPEDIASLGGRMNESDAKIMRASSLYRIYHLGASEIRHRFAGNGKRLPVLSATSIAAIRAALDSGYVKESQRLNRLMVVLTIAISGGPFLGLLGTVVGVMITFAAIAASGDVNVNAIAPGIAAALVATVAGLGVAIPALFGYNYLISRIKDLTNDMQVFIDEFVTKMAEFYSADRIEHRVAAE</sequence>
<feature type="domain" description="MotA/TolQ/ExbB proton channel" evidence="9">
    <location>
        <begin position="543"/>
        <end position="650"/>
    </location>
</feature>
<dbReference type="InterPro" id="IPR018765">
    <property type="entry name" value="DUF2341"/>
</dbReference>
<feature type="transmembrane region" description="Helical" evidence="8">
    <location>
        <begin position="569"/>
        <end position="602"/>
    </location>
</feature>
<keyword evidence="3 8" id="KW-0812">Transmembrane</keyword>
<feature type="transmembrane region" description="Helical" evidence="8">
    <location>
        <begin position="614"/>
        <end position="639"/>
    </location>
</feature>
<keyword evidence="4 8" id="KW-1133">Transmembrane helix</keyword>
<feature type="transmembrane region" description="Helical" evidence="8">
    <location>
        <begin position="441"/>
        <end position="460"/>
    </location>
</feature>
<comment type="caution">
    <text evidence="11">The sequence shown here is derived from an EMBL/GenBank/DDBJ whole genome shotgun (WGS) entry which is preliminary data.</text>
</comment>
<evidence type="ECO:0000313" key="12">
    <source>
        <dbReference type="Proteomes" id="UP000051913"/>
    </source>
</evidence>
<dbReference type="Gene3D" id="2.60.120.200">
    <property type="match status" value="1"/>
</dbReference>
<dbReference type="GO" id="GO:0017038">
    <property type="term" value="P:protein import"/>
    <property type="evidence" value="ECO:0007669"/>
    <property type="project" value="TreeGrafter"/>
</dbReference>
<feature type="domain" description="DUF2341" evidence="10">
    <location>
        <begin position="93"/>
        <end position="182"/>
    </location>
</feature>
<evidence type="ECO:0000259" key="10">
    <source>
        <dbReference type="Pfam" id="PF10102"/>
    </source>
</evidence>
<evidence type="ECO:0000256" key="8">
    <source>
        <dbReference type="SAM" id="Phobius"/>
    </source>
</evidence>
<keyword evidence="2" id="KW-1003">Cell membrane</keyword>
<evidence type="ECO:0000256" key="7">
    <source>
        <dbReference type="SAM" id="MobiDB-lite"/>
    </source>
</evidence>
<evidence type="ECO:0000256" key="1">
    <source>
        <dbReference type="ARBA" id="ARBA00004651"/>
    </source>
</evidence>
<name>A0A0R3K476_9BRAD</name>
<dbReference type="AlphaFoldDB" id="A0A0R3K476"/>
<evidence type="ECO:0000256" key="2">
    <source>
        <dbReference type="ARBA" id="ARBA00022475"/>
    </source>
</evidence>
<evidence type="ECO:0000256" key="6">
    <source>
        <dbReference type="RuleBase" id="RU004057"/>
    </source>
</evidence>
<dbReference type="InterPro" id="IPR050790">
    <property type="entry name" value="ExbB/TolQ_transport"/>
</dbReference>
<evidence type="ECO:0000256" key="3">
    <source>
        <dbReference type="ARBA" id="ARBA00022692"/>
    </source>
</evidence>
<dbReference type="Pfam" id="PF13385">
    <property type="entry name" value="Laminin_G_3"/>
    <property type="match status" value="1"/>
</dbReference>
<evidence type="ECO:0000313" key="11">
    <source>
        <dbReference type="EMBL" id="KRQ90406.1"/>
    </source>
</evidence>
<keyword evidence="6" id="KW-0653">Protein transport</keyword>
<keyword evidence="12" id="KW-1185">Reference proteome</keyword>
<evidence type="ECO:0000256" key="5">
    <source>
        <dbReference type="ARBA" id="ARBA00023136"/>
    </source>
</evidence>
<proteinExistence type="inferred from homology"/>
<feature type="transmembrane region" description="Helical" evidence="8">
    <location>
        <begin position="23"/>
        <end position="46"/>
    </location>
</feature>
<dbReference type="RefSeq" id="WP_057855725.1">
    <property type="nucleotide sequence ID" value="NZ_LLXX01000236.1"/>
</dbReference>
<dbReference type="InterPro" id="IPR002898">
    <property type="entry name" value="MotA_ExbB_proton_chnl"/>
</dbReference>
<dbReference type="EMBL" id="LLXX01000236">
    <property type="protein sequence ID" value="KRQ90406.1"/>
    <property type="molecule type" value="Genomic_DNA"/>
</dbReference>
<feature type="region of interest" description="Disordered" evidence="7">
    <location>
        <begin position="341"/>
        <end position="368"/>
    </location>
</feature>
<comment type="similarity">
    <text evidence="6">Belongs to the exbB/tolQ family.</text>
</comment>
<reference evidence="11 12" key="1">
    <citation type="submission" date="2014-03" db="EMBL/GenBank/DDBJ databases">
        <title>Bradyrhizobium valentinum sp. nov., isolated from effective nodules of Lupinus mariae-josephae, a lupine endemic of basic-lime soils in Eastern Spain.</title>
        <authorList>
            <person name="Duran D."/>
            <person name="Rey L."/>
            <person name="Navarro A."/>
            <person name="Busquets A."/>
            <person name="Imperial J."/>
            <person name="Ruiz-Argueso T."/>
        </authorList>
    </citation>
    <scope>NUCLEOTIDE SEQUENCE [LARGE SCALE GENOMIC DNA]</scope>
    <source>
        <strain evidence="11 12">LmjM3</strain>
    </source>
</reference>
<dbReference type="InterPro" id="IPR013320">
    <property type="entry name" value="ConA-like_dom_sf"/>
</dbReference>
<evidence type="ECO:0000259" key="9">
    <source>
        <dbReference type="Pfam" id="PF01618"/>
    </source>
</evidence>
<dbReference type="GO" id="GO:0005886">
    <property type="term" value="C:plasma membrane"/>
    <property type="evidence" value="ECO:0007669"/>
    <property type="project" value="UniProtKB-SubCell"/>
</dbReference>